<dbReference type="EMBL" id="ACRO01000047">
    <property type="protein sequence ID" value="EGF86006.1"/>
    <property type="molecule type" value="Genomic_DNA"/>
</dbReference>
<accession>A0AA87DRP4</accession>
<dbReference type="Proteomes" id="UP000004773">
    <property type="component" value="Unassembled WGS sequence"/>
</dbReference>
<evidence type="ECO:0000313" key="1">
    <source>
        <dbReference type="EMBL" id="EGF86006.1"/>
    </source>
</evidence>
<reference evidence="1 2" key="1">
    <citation type="submission" date="2011-03" db="EMBL/GenBank/DDBJ databases">
        <title>The Genome Sequence of Gemella haemolysans M341.</title>
        <authorList>
            <consortium name="The Broad Institute Genome Sequencing Platform"/>
            <consortium name="The Broad Institute Genome Sequencing Center for Infectious Disease"/>
            <person name="Earl A."/>
            <person name="Ward D."/>
            <person name="Feldgarden M."/>
            <person name="Gevers D."/>
            <person name="Sibley C.D."/>
            <person name="Field T.R."/>
            <person name="Grinwis M."/>
            <person name="Eshaghurshan C.S."/>
            <person name="Surette M.G."/>
            <person name="Young S.K."/>
            <person name="Zeng Q."/>
            <person name="Gargeya S."/>
            <person name="Fitzgerald M."/>
            <person name="Haas B."/>
            <person name="Abouelleil A."/>
            <person name="Alvarado L."/>
            <person name="Arachchi H.M."/>
            <person name="Berlin A."/>
            <person name="Brown A."/>
            <person name="Chapman S.B."/>
            <person name="Chen Z."/>
            <person name="Dunbar C."/>
            <person name="Freedman E."/>
            <person name="Gearin G."/>
            <person name="Gellesch M."/>
            <person name="Goldberg J."/>
            <person name="Griggs A."/>
            <person name="Gujja S."/>
            <person name="Heilman E.R."/>
            <person name="Heiman D."/>
            <person name="Howarth C."/>
            <person name="Larson L."/>
            <person name="Lui A."/>
            <person name="MacDonald P.J.P."/>
            <person name="Mehta T."/>
            <person name="Montmayeur A."/>
            <person name="Murphy C."/>
            <person name="Neiman D."/>
            <person name="Pearson M."/>
            <person name="Priest M."/>
            <person name="Roberts A."/>
            <person name="Saif S."/>
            <person name="Shea T."/>
            <person name="Shenoy N."/>
            <person name="Sisk P."/>
            <person name="Stolte C."/>
            <person name="Sykes S."/>
            <person name="White J."/>
            <person name="Yandava C."/>
            <person name="Wortman J."/>
            <person name="Nusbaum C."/>
            <person name="Birren B."/>
        </authorList>
    </citation>
    <scope>NUCLEOTIDE SEQUENCE [LARGE SCALE GENOMIC DNA]</scope>
    <source>
        <strain evidence="1 2">M341</strain>
    </source>
</reference>
<organism evidence="1 2">
    <name type="scientific">Gemella haemolysans M341</name>
    <dbReference type="NCBI Taxonomy" id="562981"/>
    <lineage>
        <taxon>Bacteria</taxon>
        <taxon>Bacillati</taxon>
        <taxon>Bacillota</taxon>
        <taxon>Bacilli</taxon>
        <taxon>Bacillales</taxon>
        <taxon>Gemellaceae</taxon>
        <taxon>Gemella</taxon>
    </lineage>
</organism>
<comment type="caution">
    <text evidence="1">The sequence shown here is derived from an EMBL/GenBank/DDBJ whole genome shotgun (WGS) entry which is preliminary data.</text>
</comment>
<dbReference type="AlphaFoldDB" id="A0AA87DRP4"/>
<proteinExistence type="predicted"/>
<gene>
    <name evidence="1" type="ORF">HMPREF0428_01808</name>
</gene>
<name>A0AA87DRP4_9BACL</name>
<sequence>MNEPIELKFTNAKNDITKFIEITGNENGVPPFVMVGILSQILTEWQRRELIQLTDAISRPKGEEENV</sequence>
<evidence type="ECO:0000313" key="2">
    <source>
        <dbReference type="Proteomes" id="UP000004773"/>
    </source>
</evidence>
<dbReference type="RefSeq" id="WP_003147985.1">
    <property type="nucleotide sequence ID" value="NZ_GL883586.1"/>
</dbReference>
<protein>
    <submittedName>
        <fullName evidence="1">Uncharacterized protein</fullName>
    </submittedName>
</protein>